<dbReference type="OrthoDB" id="5769308at2"/>
<sequence>MRIRMDTTYAKDFDLWLRQTVRLLRERRWQEIDLEPLIEEIESLGKSERRAIAGQLTRLLLHLLKWQYQPQRRSDSRLDSISDARTQIELVTQDSPSLRDYPAEQLEQSYGRARQKAATQTKLPLSTFPEQCPYALPLVLDDSWLPEERA</sequence>
<name>Q7NDS3_GLOVI</name>
<organism evidence="1 2">
    <name type="scientific">Gloeobacter violaceus (strain ATCC 29082 / PCC 7421)</name>
    <dbReference type="NCBI Taxonomy" id="251221"/>
    <lineage>
        <taxon>Bacteria</taxon>
        <taxon>Bacillati</taxon>
        <taxon>Cyanobacteriota</taxon>
        <taxon>Cyanophyceae</taxon>
        <taxon>Gloeobacterales</taxon>
        <taxon>Gloeobacteraceae</taxon>
        <taxon>Gloeobacter</taxon>
    </lineage>
</organism>
<accession>Q7NDS3</accession>
<proteinExistence type="predicted"/>
<reference evidence="1 2" key="2">
    <citation type="journal article" date="2003" name="DNA Res.">
        <title>Complete genome structure of Gloeobacter violaceus PCC 7421, a cyanobacterium that lacks thylakoids (supplement).</title>
        <authorList>
            <person name="Nakamura Y."/>
            <person name="Kaneko T."/>
            <person name="Sato S."/>
            <person name="Mimuro M."/>
            <person name="Miyashita H."/>
            <person name="Tsuchiya T."/>
            <person name="Sasamoto S."/>
            <person name="Watanabe A."/>
            <person name="Kawashima K."/>
            <person name="Kishida Y."/>
            <person name="Kiyokawa C."/>
            <person name="Kohara M."/>
            <person name="Matsumoto M."/>
            <person name="Matsuno A."/>
            <person name="Nakazaki N."/>
            <person name="Shimpo S."/>
            <person name="Takeuchi C."/>
            <person name="Yamada M."/>
            <person name="Tabata S."/>
        </authorList>
    </citation>
    <scope>NUCLEOTIDE SEQUENCE [LARGE SCALE GENOMIC DNA]</scope>
    <source>
        <strain evidence="2">ATCC 29082 / PCC 7421</strain>
    </source>
</reference>
<dbReference type="PANTHER" id="PTHR34235:SF3">
    <property type="entry name" value="SLR1203 PROTEIN"/>
    <property type="match status" value="1"/>
</dbReference>
<dbReference type="KEGG" id="gvi:gll4159"/>
<dbReference type="InterPro" id="IPR002636">
    <property type="entry name" value="DUF29"/>
</dbReference>
<dbReference type="Gene3D" id="1.20.1220.20">
    <property type="entry name" value="Uncharcterised protein PF01724"/>
    <property type="match status" value="1"/>
</dbReference>
<dbReference type="EMBL" id="BA000045">
    <property type="protein sequence ID" value="BAC92100.1"/>
    <property type="molecule type" value="Genomic_DNA"/>
</dbReference>
<dbReference type="STRING" id="251221.gene:10761677"/>
<evidence type="ECO:0000313" key="2">
    <source>
        <dbReference type="Proteomes" id="UP000000557"/>
    </source>
</evidence>
<dbReference type="Pfam" id="PF01724">
    <property type="entry name" value="DUF29"/>
    <property type="match status" value="1"/>
</dbReference>
<dbReference type="AlphaFoldDB" id="Q7NDS3"/>
<dbReference type="Proteomes" id="UP000000557">
    <property type="component" value="Chromosome"/>
</dbReference>
<dbReference type="PATRIC" id="fig|251221.4.peg.4191"/>
<dbReference type="InParanoid" id="Q7NDS3"/>
<evidence type="ECO:0000313" key="1">
    <source>
        <dbReference type="EMBL" id="BAC92100.1"/>
    </source>
</evidence>
<dbReference type="PhylomeDB" id="Q7NDS3"/>
<gene>
    <name evidence="1" type="ordered locus">gll4159</name>
</gene>
<keyword evidence="2" id="KW-1185">Reference proteome</keyword>
<dbReference type="eggNOG" id="COG2442">
    <property type="taxonomic scope" value="Bacteria"/>
</dbReference>
<dbReference type="EnsemblBacteria" id="BAC92100">
    <property type="protein sequence ID" value="BAC92100"/>
    <property type="gene ID" value="BAC92100"/>
</dbReference>
<protein>
    <submittedName>
        <fullName evidence="1">Gll4159 protein</fullName>
    </submittedName>
</protein>
<reference evidence="1 2" key="1">
    <citation type="journal article" date="2003" name="DNA Res.">
        <title>Complete genome structure of Gloeobacter violaceus PCC 7421, a cyanobacterium that lacks thylakoids.</title>
        <authorList>
            <person name="Nakamura Y."/>
            <person name="Kaneko T."/>
            <person name="Sato S."/>
            <person name="Mimuro M."/>
            <person name="Miyashita H."/>
            <person name="Tsuchiya T."/>
            <person name="Sasamoto S."/>
            <person name="Watanabe A."/>
            <person name="Kawashima K."/>
            <person name="Kishida Y."/>
            <person name="Kiyokawa C."/>
            <person name="Kohara M."/>
            <person name="Matsumoto M."/>
            <person name="Matsuno A."/>
            <person name="Nakazaki N."/>
            <person name="Shimpo S."/>
            <person name="Takeuchi C."/>
            <person name="Yamada M."/>
            <person name="Tabata S."/>
        </authorList>
    </citation>
    <scope>NUCLEOTIDE SEQUENCE [LARGE SCALE GENOMIC DNA]</scope>
    <source>
        <strain evidence="2">ATCC 29082 / PCC 7421</strain>
    </source>
</reference>
<dbReference type="PANTHER" id="PTHR34235">
    <property type="entry name" value="SLR1203 PROTEIN-RELATED"/>
    <property type="match status" value="1"/>
</dbReference>
<dbReference type="HOGENOM" id="CLU_116670_0_1_3"/>